<dbReference type="GeneID" id="24423892"/>
<dbReference type="EMBL" id="FO082872">
    <property type="protein sequence ID" value="SJK85810.1"/>
    <property type="molecule type" value="Genomic_DNA"/>
</dbReference>
<dbReference type="Proteomes" id="UP000002899">
    <property type="component" value="Chromosome II"/>
</dbReference>
<evidence type="ECO:0000256" key="1">
    <source>
        <dbReference type="SAM" id="MobiDB-lite"/>
    </source>
</evidence>
<feature type="region of interest" description="Disordered" evidence="1">
    <location>
        <begin position="87"/>
        <end position="109"/>
    </location>
</feature>
<accession>A0A1R4A9Z6</accession>
<reference evidence="2 3" key="3">
    <citation type="journal article" date="2016" name="Sci. Rep.">
        <title>Genome-wide diversity and gene expression profiling of Babesia microti isolates identify polymorphic genes that mediate host-pathogen interactions.</title>
        <authorList>
            <person name="Silva J.C."/>
            <person name="Cornillot E."/>
            <person name="McCracken C."/>
            <person name="Usmani-Brown S."/>
            <person name="Dwivedi A."/>
            <person name="Ifeonu O.O."/>
            <person name="Crabtree J."/>
            <person name="Gotia H.T."/>
            <person name="Virji A.Z."/>
            <person name="Reynes C."/>
            <person name="Colinge J."/>
            <person name="Kumar V."/>
            <person name="Lawres L."/>
            <person name="Pazzi J.E."/>
            <person name="Pablo J.V."/>
            <person name="Hung C."/>
            <person name="Brancato J."/>
            <person name="Kumari P."/>
            <person name="Orvis J."/>
            <person name="Tretina K."/>
            <person name="Chibucos M."/>
            <person name="Ott S."/>
            <person name="Sadzewicz L."/>
            <person name="Sengamalay N."/>
            <person name="Shetty A.C."/>
            <person name="Su Q."/>
            <person name="Tallon L."/>
            <person name="Fraser C.M."/>
            <person name="Frutos R."/>
            <person name="Molina D.M."/>
            <person name="Krause P.J."/>
            <person name="Ben Mamoun C."/>
        </authorList>
    </citation>
    <scope>NUCLEOTIDE SEQUENCE [LARGE SCALE GENOMIC DNA]</scope>
    <source>
        <strain evidence="2 3">RI</strain>
    </source>
</reference>
<reference evidence="2 3" key="1">
    <citation type="journal article" date="2012" name="Nucleic Acids Res.">
        <title>Sequencing of the smallest Apicomplexan genome from the human pathogen Babesia microti.</title>
        <authorList>
            <person name="Cornillot E."/>
            <person name="Hadj-Kaddour K."/>
            <person name="Dassouli A."/>
            <person name="Noel B."/>
            <person name="Ranwez V."/>
            <person name="Vacherie B."/>
            <person name="Augagneur Y."/>
            <person name="Bres V."/>
            <person name="Duclos A."/>
            <person name="Randazzo S."/>
            <person name="Carcy B."/>
            <person name="Debierre-Grockiego F."/>
            <person name="Delbecq S."/>
            <person name="Moubri-Menage K."/>
            <person name="Shams-Eldin H."/>
            <person name="Usmani-Brown S."/>
            <person name="Bringaud F."/>
            <person name="Wincker P."/>
            <person name="Vivares C.P."/>
            <person name="Schwarz R.T."/>
            <person name="Schetters T.P."/>
            <person name="Krause P.J."/>
            <person name="Gorenflot A."/>
            <person name="Berry V."/>
            <person name="Barbe V."/>
            <person name="Ben Mamoun C."/>
        </authorList>
    </citation>
    <scope>NUCLEOTIDE SEQUENCE [LARGE SCALE GENOMIC DNA]</scope>
    <source>
        <strain evidence="2 3">RI</strain>
    </source>
</reference>
<keyword evidence="3" id="KW-1185">Reference proteome</keyword>
<organism evidence="2 3">
    <name type="scientific">Babesia microti (strain RI)</name>
    <dbReference type="NCBI Taxonomy" id="1133968"/>
    <lineage>
        <taxon>Eukaryota</taxon>
        <taxon>Sar</taxon>
        <taxon>Alveolata</taxon>
        <taxon>Apicomplexa</taxon>
        <taxon>Aconoidasida</taxon>
        <taxon>Piroplasmida</taxon>
        <taxon>Babesiidae</taxon>
        <taxon>Babesia</taxon>
    </lineage>
</organism>
<dbReference type="VEuPathDB" id="PiroplasmaDB:BMR1_02g00510"/>
<protein>
    <submittedName>
        <fullName evidence="2">Uncharacterized protein</fullName>
    </submittedName>
</protein>
<dbReference type="KEGG" id="bmic:BMR1_02g00510"/>
<dbReference type="AlphaFoldDB" id="A0A1R4A9Z6"/>
<evidence type="ECO:0000313" key="2">
    <source>
        <dbReference type="EMBL" id="SJK85810.1"/>
    </source>
</evidence>
<reference evidence="2 3" key="2">
    <citation type="journal article" date="2013" name="PLoS ONE">
        <title>Whole genome mapping and re-organization of the nuclear and mitochondrial genomes of Babesia microti isolates.</title>
        <authorList>
            <person name="Cornillot E."/>
            <person name="Dassouli A."/>
            <person name="Garg A."/>
            <person name="Pachikara N."/>
            <person name="Randazzo S."/>
            <person name="Depoix D."/>
            <person name="Carcy B."/>
            <person name="Delbecq S."/>
            <person name="Frutos R."/>
            <person name="Silva J.C."/>
            <person name="Sutton R."/>
            <person name="Krause P.J."/>
            <person name="Mamoun C.B."/>
        </authorList>
    </citation>
    <scope>NUCLEOTIDE SEQUENCE [LARGE SCALE GENOMIC DNA]</scope>
    <source>
        <strain evidence="2 3">RI</strain>
    </source>
</reference>
<name>A0A1R4A9Z6_BABMR</name>
<sequence>MITYCGFRRSIFLKNLFIPKTKQQIHTFKLRERSLTSLQFTIFYNANNLNCRKNNENYSAINGYKNYNNAILLSQCSTNELTNDSAITAEGLKESPEDESEGSKKRKSV</sequence>
<evidence type="ECO:0000313" key="3">
    <source>
        <dbReference type="Proteomes" id="UP000002899"/>
    </source>
</evidence>
<dbReference type="RefSeq" id="XP_021338029.1">
    <property type="nucleotide sequence ID" value="XM_021483063.1"/>
</dbReference>
<proteinExistence type="predicted"/>
<gene>
    <name evidence="2" type="ORF">BMR1_02g00510</name>
</gene>